<evidence type="ECO:0000256" key="2">
    <source>
        <dbReference type="ARBA" id="ARBA00022801"/>
    </source>
</evidence>
<dbReference type="InterPro" id="IPR023214">
    <property type="entry name" value="HAD_sf"/>
</dbReference>
<dbReference type="GO" id="GO:0046872">
    <property type="term" value="F:metal ion binding"/>
    <property type="evidence" value="ECO:0007669"/>
    <property type="project" value="UniProtKB-KW"/>
</dbReference>
<dbReference type="GO" id="GO:0005829">
    <property type="term" value="C:cytosol"/>
    <property type="evidence" value="ECO:0007669"/>
    <property type="project" value="TreeGrafter"/>
</dbReference>
<name>A0A6S6XZT1_9PROT</name>
<dbReference type="Proteomes" id="UP000515733">
    <property type="component" value="Chromosome"/>
</dbReference>
<dbReference type="SUPFAM" id="SSF56784">
    <property type="entry name" value="HAD-like"/>
    <property type="match status" value="1"/>
</dbReference>
<dbReference type="GO" id="GO:0006281">
    <property type="term" value="P:DNA repair"/>
    <property type="evidence" value="ECO:0007669"/>
    <property type="project" value="TreeGrafter"/>
</dbReference>
<dbReference type="Gene3D" id="3.40.50.1000">
    <property type="entry name" value="HAD superfamily/HAD-like"/>
    <property type="match status" value="1"/>
</dbReference>
<dbReference type="EC" id="3.1.3.105" evidence="5"/>
<dbReference type="NCBIfam" id="TIGR01509">
    <property type="entry name" value="HAD-SF-IA-v3"/>
    <property type="match status" value="1"/>
</dbReference>
<dbReference type="GO" id="GO:0008967">
    <property type="term" value="F:phosphoglycolate phosphatase activity"/>
    <property type="evidence" value="ECO:0007669"/>
    <property type="project" value="TreeGrafter"/>
</dbReference>
<organism evidence="5 6">
    <name type="scientific">Denitratisoma oestradiolicum</name>
    <dbReference type="NCBI Taxonomy" id="311182"/>
    <lineage>
        <taxon>Bacteria</taxon>
        <taxon>Pseudomonadati</taxon>
        <taxon>Pseudomonadota</taxon>
        <taxon>Betaproteobacteria</taxon>
        <taxon>Nitrosomonadales</taxon>
        <taxon>Sterolibacteriaceae</taxon>
        <taxon>Denitratisoma</taxon>
    </lineage>
</organism>
<dbReference type="InterPro" id="IPR041492">
    <property type="entry name" value="HAD_2"/>
</dbReference>
<dbReference type="Gene3D" id="1.10.150.240">
    <property type="entry name" value="Putative phosphatase, domain 2"/>
    <property type="match status" value="1"/>
</dbReference>
<evidence type="ECO:0000313" key="5">
    <source>
        <dbReference type="EMBL" id="CAB1369971.1"/>
    </source>
</evidence>
<dbReference type="KEGG" id="doe:DENOEST_2812"/>
<dbReference type="AlphaFoldDB" id="A0A6S6XZT1"/>
<evidence type="ECO:0000313" key="6">
    <source>
        <dbReference type="Proteomes" id="UP000515733"/>
    </source>
</evidence>
<reference evidence="5 6" key="1">
    <citation type="submission" date="2020-03" db="EMBL/GenBank/DDBJ databases">
        <authorList>
            <consortium name="Genoscope - CEA"/>
            <person name="William W."/>
        </authorList>
    </citation>
    <scope>NUCLEOTIDE SEQUENCE [LARGE SCALE GENOMIC DNA]</scope>
    <source>
        <strain evidence="6">DSM 16959</strain>
    </source>
</reference>
<dbReference type="InterPro" id="IPR006439">
    <property type="entry name" value="HAD-SF_hydro_IA"/>
</dbReference>
<dbReference type="EMBL" id="LR778301">
    <property type="protein sequence ID" value="CAB1369971.1"/>
    <property type="molecule type" value="Genomic_DNA"/>
</dbReference>
<proteinExistence type="predicted"/>
<evidence type="ECO:0000256" key="4">
    <source>
        <dbReference type="ARBA" id="ARBA00023277"/>
    </source>
</evidence>
<dbReference type="PANTHER" id="PTHR43434:SF23">
    <property type="entry name" value="PHOSPHOGLYCOLATE PHOSPHATASE"/>
    <property type="match status" value="1"/>
</dbReference>
<keyword evidence="4" id="KW-0119">Carbohydrate metabolism</keyword>
<accession>A0A6S6XZT1</accession>
<keyword evidence="2 5" id="KW-0378">Hydrolase</keyword>
<keyword evidence="3" id="KW-0460">Magnesium</keyword>
<keyword evidence="6" id="KW-1185">Reference proteome</keyword>
<dbReference type="Pfam" id="PF13419">
    <property type="entry name" value="HAD_2"/>
    <property type="match status" value="1"/>
</dbReference>
<dbReference type="SFLD" id="SFLDG01129">
    <property type="entry name" value="C1.5:_HAD__Beta-PGM__Phosphata"/>
    <property type="match status" value="1"/>
</dbReference>
<dbReference type="NCBIfam" id="TIGR01549">
    <property type="entry name" value="HAD-SF-IA-v1"/>
    <property type="match status" value="1"/>
</dbReference>
<dbReference type="SFLD" id="SFLDS00003">
    <property type="entry name" value="Haloacid_Dehalogenase"/>
    <property type="match status" value="1"/>
</dbReference>
<gene>
    <name evidence="5" type="primary">mupP</name>
    <name evidence="5" type="ORF">DENOEST_2812</name>
</gene>
<dbReference type="InterPro" id="IPR023198">
    <property type="entry name" value="PGP-like_dom2"/>
</dbReference>
<dbReference type="PANTHER" id="PTHR43434">
    <property type="entry name" value="PHOSPHOGLYCOLATE PHOSPHATASE"/>
    <property type="match status" value="1"/>
</dbReference>
<evidence type="ECO:0000256" key="1">
    <source>
        <dbReference type="ARBA" id="ARBA00022723"/>
    </source>
</evidence>
<dbReference type="RefSeq" id="WP_170228225.1">
    <property type="nucleotide sequence ID" value="NZ_LR778301.1"/>
</dbReference>
<dbReference type="InterPro" id="IPR036412">
    <property type="entry name" value="HAD-like_sf"/>
</dbReference>
<dbReference type="InterPro" id="IPR050155">
    <property type="entry name" value="HAD-like_hydrolase_sf"/>
</dbReference>
<dbReference type="SFLD" id="SFLDG01135">
    <property type="entry name" value="C1.5.6:_HAD__Beta-PGM__Phospha"/>
    <property type="match status" value="1"/>
</dbReference>
<keyword evidence="1" id="KW-0479">Metal-binding</keyword>
<sequence>MIEAVLFDLDGTLVDTAPDLIGALNRLLQEEGRAQRLPGPLRRHVSGGTRALIGQGFGLNPGDPGYERLAERFLSLYEQHLCHESCLFPGIPELLESLEKADIRWGIVTNKTRRFAEPLVRQLGLAERAACVVSGDSTPRPKPHPDSLLLASSLTAVPPQQSLYLGDDLRDIQAGHAAGMHAVVAAYGYLGDGTHYSEWQGDGVIHHPTELPNLMKTMATGK</sequence>
<protein>
    <submittedName>
        <fullName evidence="5">N-acetylmuramic acid 6-phosphate phosphatase</fullName>
        <ecNumber evidence="5">3.1.3.105</ecNumber>
    </submittedName>
</protein>
<evidence type="ECO:0000256" key="3">
    <source>
        <dbReference type="ARBA" id="ARBA00022842"/>
    </source>
</evidence>